<evidence type="ECO:0000256" key="2">
    <source>
        <dbReference type="ARBA" id="ARBA00004613"/>
    </source>
</evidence>
<dbReference type="EMBL" id="RCHS01001413">
    <property type="protein sequence ID" value="RMX53697.1"/>
    <property type="molecule type" value="Genomic_DNA"/>
</dbReference>
<dbReference type="InterPro" id="IPR019791">
    <property type="entry name" value="Haem_peroxidase_animal"/>
</dbReference>
<evidence type="ECO:0000256" key="11">
    <source>
        <dbReference type="SAM" id="Phobius"/>
    </source>
</evidence>
<keyword evidence="11" id="KW-0472">Membrane</keyword>
<evidence type="ECO:0000256" key="10">
    <source>
        <dbReference type="SAM" id="MobiDB-lite"/>
    </source>
</evidence>
<dbReference type="PROSITE" id="PS50292">
    <property type="entry name" value="PEROXIDASE_3"/>
    <property type="match status" value="2"/>
</dbReference>
<organism evidence="13 14">
    <name type="scientific">Pocillopora damicornis</name>
    <name type="common">Cauliflower coral</name>
    <name type="synonym">Millepora damicornis</name>
    <dbReference type="NCBI Taxonomy" id="46731"/>
    <lineage>
        <taxon>Eukaryota</taxon>
        <taxon>Metazoa</taxon>
        <taxon>Cnidaria</taxon>
        <taxon>Anthozoa</taxon>
        <taxon>Hexacorallia</taxon>
        <taxon>Scleractinia</taxon>
        <taxon>Astrocoeniina</taxon>
        <taxon>Pocilloporidae</taxon>
        <taxon>Pocillopora</taxon>
    </lineage>
</organism>
<evidence type="ECO:0000256" key="8">
    <source>
        <dbReference type="ARBA" id="ARBA00023180"/>
    </source>
</evidence>
<dbReference type="PANTHER" id="PTHR11475:SF4">
    <property type="entry name" value="CHORION PEROXIDASE"/>
    <property type="match status" value="1"/>
</dbReference>
<feature type="region of interest" description="Disordered" evidence="10">
    <location>
        <begin position="1342"/>
        <end position="1372"/>
    </location>
</feature>
<accession>A0A3M6UJ71</accession>
<evidence type="ECO:0000256" key="12">
    <source>
        <dbReference type="SAM" id="SignalP"/>
    </source>
</evidence>
<dbReference type="Pfam" id="PF03098">
    <property type="entry name" value="An_peroxidase"/>
    <property type="match status" value="3"/>
</dbReference>
<reference evidence="13 14" key="1">
    <citation type="journal article" date="2018" name="Sci. Rep.">
        <title>Comparative analysis of the Pocillopora damicornis genome highlights role of immune system in coral evolution.</title>
        <authorList>
            <person name="Cunning R."/>
            <person name="Bay R.A."/>
            <person name="Gillette P."/>
            <person name="Baker A.C."/>
            <person name="Traylor-Knowles N."/>
        </authorList>
    </citation>
    <scope>NUCLEOTIDE SEQUENCE [LARGE SCALE GENOMIC DNA]</scope>
    <source>
        <strain evidence="13">RSMAS</strain>
        <tissue evidence="13">Whole animal</tissue>
    </source>
</reference>
<keyword evidence="6 12" id="KW-0732">Signal</keyword>
<keyword evidence="5 9" id="KW-0479">Metal-binding</keyword>
<feature type="transmembrane region" description="Helical" evidence="11">
    <location>
        <begin position="1596"/>
        <end position="1616"/>
    </location>
</feature>
<feature type="binding site" description="axial binding residue" evidence="9">
    <location>
        <position position="516"/>
    </location>
    <ligand>
        <name>heme b</name>
        <dbReference type="ChEBI" id="CHEBI:60344"/>
    </ligand>
    <ligandPart>
        <name>Fe</name>
        <dbReference type="ChEBI" id="CHEBI:18248"/>
    </ligandPart>
</feature>
<dbReference type="GO" id="GO:0020037">
    <property type="term" value="F:heme binding"/>
    <property type="evidence" value="ECO:0007669"/>
    <property type="project" value="InterPro"/>
</dbReference>
<dbReference type="FunFam" id="1.10.640.10:FF:000007">
    <property type="entry name" value="Peroxidase mlt-7"/>
    <property type="match status" value="2"/>
</dbReference>
<dbReference type="InterPro" id="IPR037120">
    <property type="entry name" value="Haem_peroxidase_sf_animal"/>
</dbReference>
<dbReference type="OrthoDB" id="823504at2759"/>
<dbReference type="Gene3D" id="1.10.640.10">
    <property type="entry name" value="Haem peroxidase domain superfamily, animal type"/>
    <property type="match status" value="3"/>
</dbReference>
<feature type="compositionally biased region" description="Basic and acidic residues" evidence="10">
    <location>
        <begin position="1352"/>
        <end position="1370"/>
    </location>
</feature>
<dbReference type="PANTHER" id="PTHR11475">
    <property type="entry name" value="OXIDASE/PEROXIDASE"/>
    <property type="match status" value="1"/>
</dbReference>
<comment type="subcellular location">
    <subcellularLocation>
        <location evidence="2">Secreted</location>
    </subcellularLocation>
</comment>
<keyword evidence="9" id="KW-0408">Iron</keyword>
<dbReference type="GO" id="GO:0046872">
    <property type="term" value="F:metal ion binding"/>
    <property type="evidence" value="ECO:0007669"/>
    <property type="project" value="UniProtKB-KW"/>
</dbReference>
<comment type="caution">
    <text evidence="13">The sequence shown here is derived from an EMBL/GenBank/DDBJ whole genome shotgun (WGS) entry which is preliminary data.</text>
</comment>
<protein>
    <recommendedName>
        <fullName evidence="3">peroxidase</fullName>
        <ecNumber evidence="3">1.11.1.7</ecNumber>
    </recommendedName>
</protein>
<evidence type="ECO:0000256" key="9">
    <source>
        <dbReference type="PIRSR" id="PIRSR619791-2"/>
    </source>
</evidence>
<comment type="catalytic activity">
    <reaction evidence="1">
        <text>2 a phenolic donor + H2O2 = 2 a phenolic radical donor + 2 H2O</text>
        <dbReference type="Rhea" id="RHEA:56136"/>
        <dbReference type="ChEBI" id="CHEBI:15377"/>
        <dbReference type="ChEBI" id="CHEBI:16240"/>
        <dbReference type="ChEBI" id="CHEBI:139520"/>
        <dbReference type="ChEBI" id="CHEBI:139521"/>
        <dbReference type="EC" id="1.11.1.7"/>
    </reaction>
</comment>
<dbReference type="GO" id="GO:0005576">
    <property type="term" value="C:extracellular region"/>
    <property type="evidence" value="ECO:0007669"/>
    <property type="project" value="UniProtKB-SubCell"/>
</dbReference>
<dbReference type="GO" id="GO:0140825">
    <property type="term" value="F:lactoperoxidase activity"/>
    <property type="evidence" value="ECO:0007669"/>
    <property type="project" value="UniProtKB-EC"/>
</dbReference>
<dbReference type="InterPro" id="IPR010255">
    <property type="entry name" value="Haem_peroxidase_sf"/>
</dbReference>
<dbReference type="SUPFAM" id="SSF48113">
    <property type="entry name" value="Heme-dependent peroxidases"/>
    <property type="match status" value="3"/>
</dbReference>
<keyword evidence="7" id="KW-1015">Disulfide bond</keyword>
<sequence length="1633" mass="183277">MAGRFLGASLLILIVGFKQGSSSVLNDPDQLEGDTYTTADVADDLADLNDLEMEQVQDSVSADVCKEIKAKFKAVEKKSMAEAKKEKPDSLISGRQAASRASLRKSFQILQHGKRSVVDDSKVLRALQNEACVKCAIRNICETKKVLNLLGISLNMKRKRRRRICKRKVLKCLEHEPLGNIKCPHKSEEKARFRTIDGTCNNVDQPFFGAAGTPFIRVQPADYEDKVSAPRVAQSGDQLPNARNVSRFVHGSNADRQNPNSPRLTHLAMNWGQFLDHDIALAEVQNVTCETVLSNESECFNVEVPADDDVFQSREVKFFELVRDAPHEFKIECSPGPREHTNTITAFIDASNVYGSNETEAEHLRAPDGTMRIMTARHGCPLGDLLPAQTDRETPCVSKDPNRPCFVAGDERANENQGLMSVHTLFVREHNRIATFFDKNTGWEAEQIYQETRRIVGAELQFITYNEFLPLLLSPKTIRDNNLALLKGKRYFNGYNPGVNAQMSQAFSAAAFRFGHSMVQEEFRRLSQNGFEHKYSNDCKSEFLPIPVKDFGNPTYLYDKCNGGVDSIFRGLVKSSAAKVDGLFSKSIQENLFRGPGDLSDLVSLNIQRGRERGVPSYTTYRNTFCKITPIVNSFEDLQKACITRKDIDNLKSQYQSVHDVDLFVGDAPHEFKVECSPGPREHTNNITAFIDASNVYGSNEMEAEHLRAPDGTMKIRTPHHGCPLRDLLPAQNDSEIPCASKDPNRPCFVAGDERANENQGLMSVHTLFVREHNRIATFFDKNTGWEAEQIYQETRRIVGAELQFITYNEFLPLLLSPKTIRDNNLALQKGTRYFNGYNSCINAQTSQAFSAAAYRFGHSMVQEEFLRLSQNGFDHKCSNDSKSEFLPIPVKDFGNPTYLYDKCNGGVDSIFRGLVKSPASKVDGLFSKSVQENLFRGPGDLSDLVSLNIQRGRERGLPSYTTYRNSFCKITPIVNSFEDLQKAGITQKDIDNLKSQYQSVHDVDLFVGGILEPADSEGGALGKTFQCLLADQFKRLREGDRFWHENAPNRSLDTDKTAFTRCQLQEIRKVTLAKIICDNAENIPSIPKRVLQQSKVFVDCNKLPKMNLDISNVGREDNMAGRFLSALLFILVLGFERGSSSVLNDPDRLKGDTYTTADVADDLAELNHLNTELAQDSVSADVCKEIKDEFKAVEKKSMAEAKKEKHDSQAASRTSLRKSFQILQHGKRSVVDDSKVLRSLQNEACVKCAIRDICKTRKVLNLLGIPLKMRRKERESKCRRKVLECLEHRPLGDIECPHKSEARFRTIDGTCNNVDQPFFGAAGTPFRRVQPADYADEVSAPRVAQSGDKLPNARDVSRFVHGSNADRRNPNSPWLTHLAMNWGQFLDHDLTLAEAQGVTCETVPSTEPECFNVEVPADDDVFQSRDVRFFEVIRDAPHEFKPECSPGPREHTNIITAYIDGSNVYGSDEEEAEHLRAPDGTMRIMKPRHGCPLGDFLPAQTDPEIPCVSKDPNRPCFVAGDERANENQGEVTKSLQKDRAITTFFNHLYSVFISNIYNKTVKILLLLHTQTRSINSKGSILHSRLSDIFVSQAPLFYLVLISLFNSLLTIHISWIQQVSCQFILSSSGSITE</sequence>
<dbReference type="Proteomes" id="UP000275408">
    <property type="component" value="Unassembled WGS sequence"/>
</dbReference>
<evidence type="ECO:0000256" key="4">
    <source>
        <dbReference type="ARBA" id="ARBA00022525"/>
    </source>
</evidence>
<evidence type="ECO:0000256" key="3">
    <source>
        <dbReference type="ARBA" id="ARBA00012313"/>
    </source>
</evidence>
<evidence type="ECO:0000313" key="14">
    <source>
        <dbReference type="Proteomes" id="UP000275408"/>
    </source>
</evidence>
<dbReference type="CDD" id="cd09823">
    <property type="entry name" value="peroxinectin_like"/>
    <property type="match status" value="1"/>
</dbReference>
<gene>
    <name evidence="13" type="ORF">pdam_00000349</name>
</gene>
<evidence type="ECO:0000256" key="5">
    <source>
        <dbReference type="ARBA" id="ARBA00022723"/>
    </source>
</evidence>
<keyword evidence="11" id="KW-1133">Transmembrane helix</keyword>
<dbReference type="GO" id="GO:0006979">
    <property type="term" value="P:response to oxidative stress"/>
    <property type="evidence" value="ECO:0007669"/>
    <property type="project" value="InterPro"/>
</dbReference>
<keyword evidence="9" id="KW-0349">Heme</keyword>
<proteinExistence type="predicted"/>
<name>A0A3M6UJ71_POCDA</name>
<feature type="signal peptide" evidence="12">
    <location>
        <begin position="1"/>
        <end position="22"/>
    </location>
</feature>
<evidence type="ECO:0000256" key="1">
    <source>
        <dbReference type="ARBA" id="ARBA00000189"/>
    </source>
</evidence>
<keyword evidence="4" id="KW-0964">Secreted</keyword>
<evidence type="ECO:0000256" key="6">
    <source>
        <dbReference type="ARBA" id="ARBA00022729"/>
    </source>
</evidence>
<dbReference type="EC" id="1.11.1.7" evidence="3"/>
<evidence type="ECO:0000313" key="13">
    <source>
        <dbReference type="EMBL" id="RMX53697.1"/>
    </source>
</evidence>
<keyword evidence="8" id="KW-0325">Glycoprotein</keyword>
<keyword evidence="11" id="KW-0812">Transmembrane</keyword>
<keyword evidence="14" id="KW-1185">Reference proteome</keyword>
<feature type="chain" id="PRO_5018069322" description="peroxidase" evidence="12">
    <location>
        <begin position="23"/>
        <end position="1633"/>
    </location>
</feature>
<evidence type="ECO:0000256" key="7">
    <source>
        <dbReference type="ARBA" id="ARBA00023157"/>
    </source>
</evidence>
<dbReference type="PRINTS" id="PR00457">
    <property type="entry name" value="ANPEROXIDASE"/>
</dbReference>